<reference evidence="3 4" key="1">
    <citation type="submission" date="2023-07" db="EMBL/GenBank/DDBJ databases">
        <title>Sequencing the genomes of 1000 actinobacteria strains.</title>
        <authorList>
            <person name="Klenk H.-P."/>
        </authorList>
    </citation>
    <scope>NUCLEOTIDE SEQUENCE [LARGE SCALE GENOMIC DNA]</scope>
    <source>
        <strain evidence="3 4">DSM 44710</strain>
    </source>
</reference>
<evidence type="ECO:0000313" key="4">
    <source>
        <dbReference type="Proteomes" id="UP001240984"/>
    </source>
</evidence>
<dbReference type="EMBL" id="JAUSRA010000001">
    <property type="protein sequence ID" value="MDP9795180.1"/>
    <property type="molecule type" value="Genomic_DNA"/>
</dbReference>
<dbReference type="Proteomes" id="UP001240984">
    <property type="component" value="Unassembled WGS sequence"/>
</dbReference>
<dbReference type="PANTHER" id="PTHR30204:SF93">
    <property type="entry name" value="HTH MERR-TYPE DOMAIN-CONTAINING PROTEIN"/>
    <property type="match status" value="1"/>
</dbReference>
<evidence type="ECO:0000256" key="1">
    <source>
        <dbReference type="ARBA" id="ARBA00023125"/>
    </source>
</evidence>
<dbReference type="InterPro" id="IPR000551">
    <property type="entry name" value="MerR-type_HTH_dom"/>
</dbReference>
<dbReference type="GO" id="GO:0003677">
    <property type="term" value="F:DNA binding"/>
    <property type="evidence" value="ECO:0007669"/>
    <property type="project" value="UniProtKB-KW"/>
</dbReference>
<dbReference type="RefSeq" id="WP_306830784.1">
    <property type="nucleotide sequence ID" value="NZ_JAUSRA010000001.1"/>
</dbReference>
<organism evidence="3 4">
    <name type="scientific">Catenuloplanes nepalensis</name>
    <dbReference type="NCBI Taxonomy" id="587533"/>
    <lineage>
        <taxon>Bacteria</taxon>
        <taxon>Bacillati</taxon>
        <taxon>Actinomycetota</taxon>
        <taxon>Actinomycetes</taxon>
        <taxon>Micromonosporales</taxon>
        <taxon>Micromonosporaceae</taxon>
        <taxon>Catenuloplanes</taxon>
    </lineage>
</organism>
<dbReference type="PANTHER" id="PTHR30204">
    <property type="entry name" value="REDOX-CYCLING DRUG-SENSING TRANSCRIPTIONAL ACTIVATOR SOXR"/>
    <property type="match status" value="1"/>
</dbReference>
<dbReference type="InterPro" id="IPR009061">
    <property type="entry name" value="DNA-bd_dom_put_sf"/>
</dbReference>
<dbReference type="PRINTS" id="PR00040">
    <property type="entry name" value="HTHMERR"/>
</dbReference>
<keyword evidence="4" id="KW-1185">Reference proteome</keyword>
<gene>
    <name evidence="3" type="ORF">J2S43_003692</name>
</gene>
<accession>A0ABT9MUV5</accession>
<dbReference type="CDD" id="cd00592">
    <property type="entry name" value="HTH_MerR-like"/>
    <property type="match status" value="1"/>
</dbReference>
<proteinExistence type="predicted"/>
<dbReference type="SUPFAM" id="SSF46955">
    <property type="entry name" value="Putative DNA-binding domain"/>
    <property type="match status" value="1"/>
</dbReference>
<name>A0ABT9MUV5_9ACTN</name>
<protein>
    <submittedName>
        <fullName evidence="3">DNA-binding transcriptional MerR regulator</fullName>
    </submittedName>
</protein>
<dbReference type="PROSITE" id="PS50937">
    <property type="entry name" value="HTH_MERR_2"/>
    <property type="match status" value="1"/>
</dbReference>
<evidence type="ECO:0000259" key="2">
    <source>
        <dbReference type="PROSITE" id="PS50937"/>
    </source>
</evidence>
<feature type="domain" description="HTH merR-type" evidence="2">
    <location>
        <begin position="1"/>
        <end position="69"/>
    </location>
</feature>
<dbReference type="InterPro" id="IPR047057">
    <property type="entry name" value="MerR_fam"/>
</dbReference>
<keyword evidence="1 3" id="KW-0238">DNA-binding</keyword>
<sequence length="258" mass="28496">MNSGEIARLAGVSVRTLRHYHQVGVLPEPHRRANGYREYTVRDLILLLRVRRLTEIGVALDEIPALLKSAERADSVLAQLDAELATQIARLTARRDVIARLRAAGASPDTPPDLAGLLGAHDPAGVPPAVLAQDRDLSILLHHMLDEDGRRELRDLYASLNRPELLAEMYALTARFAALDAETPEREREELLSAYGHMFARVFADGYPAIDAPQVDSLFADYQDAAFNDTQRAFLARAVREFLGADGKAPEETETPRS</sequence>
<dbReference type="SMART" id="SM00422">
    <property type="entry name" value="HTH_MERR"/>
    <property type="match status" value="1"/>
</dbReference>
<evidence type="ECO:0000313" key="3">
    <source>
        <dbReference type="EMBL" id="MDP9795180.1"/>
    </source>
</evidence>
<dbReference type="Gene3D" id="1.10.1660.10">
    <property type="match status" value="1"/>
</dbReference>
<comment type="caution">
    <text evidence="3">The sequence shown here is derived from an EMBL/GenBank/DDBJ whole genome shotgun (WGS) entry which is preliminary data.</text>
</comment>
<dbReference type="Pfam" id="PF13411">
    <property type="entry name" value="MerR_1"/>
    <property type="match status" value="1"/>
</dbReference>